<accession>A0AA39CP43</accession>
<proteinExistence type="inferred from homology"/>
<name>A0AA39CP43_9EURO</name>
<comment type="similarity">
    <text evidence="1">Belongs to the short-chain dehydrogenases/reductases (SDR) family.</text>
</comment>
<dbReference type="Gene3D" id="3.40.50.720">
    <property type="entry name" value="NAD(P)-binding Rossmann-like Domain"/>
    <property type="match status" value="1"/>
</dbReference>
<dbReference type="AlphaFoldDB" id="A0AA39CP43"/>
<reference evidence="3" key="1">
    <citation type="submission" date="2022-10" db="EMBL/GenBank/DDBJ databases">
        <title>Culturing micro-colonial fungi from biological soil crusts in the Mojave desert and describing Neophaeococcomyces mojavensis, and introducing the new genera and species Taxawa tesnikishii.</title>
        <authorList>
            <person name="Kurbessoian T."/>
            <person name="Stajich J.E."/>
        </authorList>
    </citation>
    <scope>NUCLEOTIDE SEQUENCE</scope>
    <source>
        <strain evidence="3">TK_35</strain>
    </source>
</reference>
<organism evidence="3">
    <name type="scientific">Knufia peltigerae</name>
    <dbReference type="NCBI Taxonomy" id="1002370"/>
    <lineage>
        <taxon>Eukaryota</taxon>
        <taxon>Fungi</taxon>
        <taxon>Dikarya</taxon>
        <taxon>Ascomycota</taxon>
        <taxon>Pezizomycotina</taxon>
        <taxon>Eurotiomycetes</taxon>
        <taxon>Chaetothyriomycetidae</taxon>
        <taxon>Chaetothyriales</taxon>
        <taxon>Trichomeriaceae</taxon>
        <taxon>Knufia</taxon>
    </lineage>
</organism>
<evidence type="ECO:0008006" key="4">
    <source>
        <dbReference type="Google" id="ProtNLM"/>
    </source>
</evidence>
<sequence length="314" mass="33333">MSLRNILARFRIAGQNALDLAMTVESRPTAWRRLAPCLAQGGPTAPNRDYPGFGRKCPVNGILTPEVLVLGGTGAVGQGVVGALLEAGSPVLVVGRDPRRLAALHEQFADEPGLQTMLGSLSDDSSARALAERVTQRPRPLAAVIAAMGGPYNRGRVVERGGDALAAALQADLMPHVHAVRHLLPLLQDNVHARRYVMIGSPAGLKPWAGYGETSITTAALRMYAQVVHQEAQAVGVRAQMLEVCSPVCTPANAANACIEWPSSLLVGRRVVSLLDGCRDNRAIVRCDSSDAELPRGLLHLEIPPLWRDTAGVA</sequence>
<evidence type="ECO:0000313" key="3">
    <source>
        <dbReference type="EMBL" id="KAJ9614859.1"/>
    </source>
</evidence>
<dbReference type="SUPFAM" id="SSF51735">
    <property type="entry name" value="NAD(P)-binding Rossmann-fold domains"/>
    <property type="match status" value="1"/>
</dbReference>
<dbReference type="Pfam" id="PF00106">
    <property type="entry name" value="adh_short"/>
    <property type="match status" value="1"/>
</dbReference>
<gene>
    <name evidence="3" type="ORF">H2204_014367</name>
</gene>
<dbReference type="PANTHER" id="PTHR43669:SF12">
    <property type="entry name" value="BLR5618 PROTEIN"/>
    <property type="match status" value="1"/>
</dbReference>
<dbReference type="GO" id="GO:0016491">
    <property type="term" value="F:oxidoreductase activity"/>
    <property type="evidence" value="ECO:0007669"/>
    <property type="project" value="UniProtKB-KW"/>
</dbReference>
<dbReference type="InterPro" id="IPR036291">
    <property type="entry name" value="NAD(P)-bd_dom_sf"/>
</dbReference>
<dbReference type="PANTHER" id="PTHR43669">
    <property type="entry name" value="5-KETO-D-GLUCONATE 5-REDUCTASE"/>
    <property type="match status" value="1"/>
</dbReference>
<evidence type="ECO:0000256" key="1">
    <source>
        <dbReference type="ARBA" id="ARBA00006484"/>
    </source>
</evidence>
<protein>
    <recommendedName>
        <fullName evidence="4">Aklaviketone reductase</fullName>
    </recommendedName>
</protein>
<comment type="caution">
    <text evidence="3">The sequence shown here is derived from an EMBL/GenBank/DDBJ whole genome shotgun (WGS) entry which is preliminary data.</text>
</comment>
<dbReference type="InterPro" id="IPR002347">
    <property type="entry name" value="SDR_fam"/>
</dbReference>
<evidence type="ECO:0000256" key="2">
    <source>
        <dbReference type="ARBA" id="ARBA00023002"/>
    </source>
</evidence>
<keyword evidence="2" id="KW-0560">Oxidoreductase</keyword>
<dbReference type="EMBL" id="JAPDRN010000182">
    <property type="protein sequence ID" value="KAJ9614859.1"/>
    <property type="molecule type" value="Genomic_DNA"/>
</dbReference>